<evidence type="ECO:0000256" key="1">
    <source>
        <dbReference type="SAM" id="MobiDB-lite"/>
    </source>
</evidence>
<proteinExistence type="predicted"/>
<feature type="compositionally biased region" description="Basic and acidic residues" evidence="1">
    <location>
        <begin position="201"/>
        <end position="227"/>
    </location>
</feature>
<dbReference type="OrthoDB" id="2562681at2759"/>
<evidence type="ECO:0000259" key="2">
    <source>
        <dbReference type="Pfam" id="PF04774"/>
    </source>
</evidence>
<protein>
    <recommendedName>
        <fullName evidence="2">Hyaluronan/mRNA-binding protein domain-containing protein</fullName>
    </recommendedName>
</protein>
<dbReference type="InterPro" id="IPR006861">
    <property type="entry name" value="HABP4_PAIRBP1-bd"/>
</dbReference>
<feature type="compositionally biased region" description="Pro residues" evidence="1">
    <location>
        <begin position="44"/>
        <end position="54"/>
    </location>
</feature>
<evidence type="ECO:0000313" key="4">
    <source>
        <dbReference type="Proteomes" id="UP000279259"/>
    </source>
</evidence>
<feature type="domain" description="Hyaluronan/mRNA-binding protein" evidence="2">
    <location>
        <begin position="67"/>
        <end position="106"/>
    </location>
</feature>
<dbReference type="Proteomes" id="UP000279259">
    <property type="component" value="Unassembled WGS sequence"/>
</dbReference>
<dbReference type="AlphaFoldDB" id="A0A427XYW1"/>
<evidence type="ECO:0000313" key="3">
    <source>
        <dbReference type="EMBL" id="RSH83905.1"/>
    </source>
</evidence>
<feature type="region of interest" description="Disordered" evidence="1">
    <location>
        <begin position="37"/>
        <end position="81"/>
    </location>
</feature>
<feature type="region of interest" description="Disordered" evidence="1">
    <location>
        <begin position="139"/>
        <end position="238"/>
    </location>
</feature>
<dbReference type="Pfam" id="PF04774">
    <property type="entry name" value="HABP4_PAI-RBP1"/>
    <property type="match status" value="1"/>
</dbReference>
<name>A0A427XYW1_9TREE</name>
<dbReference type="EMBL" id="RSCD01000022">
    <property type="protein sequence ID" value="RSH83905.1"/>
    <property type="molecule type" value="Genomic_DNA"/>
</dbReference>
<sequence length="238" mass="25457">MAVPPSHPASPLSCPTPHPLICFRPYAFPKSLIHPRSITLSTPTPLPSRPPPRPSQRNQYPAAVLKDRHSRSGLLKSELERKRGAGAHNWGSFAQEGQYESLADADAQRDIGDLDASDLVNNDDEAEINADADADVLADLPSDQGGIGGTADETGINPDVPKDFTRETARAIVDANGVARSPTDSTSSLDSARGGQRRKSSVSEEEREKARLYREHAMHKGGERGADGPEPPTGAIES</sequence>
<accession>A0A427XYW1</accession>
<organism evidence="3 4">
    <name type="scientific">Saitozyma podzolica</name>
    <dbReference type="NCBI Taxonomy" id="1890683"/>
    <lineage>
        <taxon>Eukaryota</taxon>
        <taxon>Fungi</taxon>
        <taxon>Dikarya</taxon>
        <taxon>Basidiomycota</taxon>
        <taxon>Agaricomycotina</taxon>
        <taxon>Tremellomycetes</taxon>
        <taxon>Tremellales</taxon>
        <taxon>Trimorphomycetaceae</taxon>
        <taxon>Saitozyma</taxon>
    </lineage>
</organism>
<comment type="caution">
    <text evidence="3">The sequence shown here is derived from an EMBL/GenBank/DDBJ whole genome shotgun (WGS) entry which is preliminary data.</text>
</comment>
<feature type="compositionally biased region" description="Basic and acidic residues" evidence="1">
    <location>
        <begin position="160"/>
        <end position="169"/>
    </location>
</feature>
<dbReference type="STRING" id="1890683.A0A427XYW1"/>
<keyword evidence="4" id="KW-1185">Reference proteome</keyword>
<reference evidence="3 4" key="1">
    <citation type="submission" date="2018-11" db="EMBL/GenBank/DDBJ databases">
        <title>Genome sequence of Saitozyma podzolica DSM 27192.</title>
        <authorList>
            <person name="Aliyu H."/>
            <person name="Gorte O."/>
            <person name="Ochsenreither K."/>
        </authorList>
    </citation>
    <scope>NUCLEOTIDE SEQUENCE [LARGE SCALE GENOMIC DNA]</scope>
    <source>
        <strain evidence="3 4">DSM 27192</strain>
    </source>
</reference>
<gene>
    <name evidence="3" type="ORF">EHS25_005149</name>
</gene>